<dbReference type="EMBL" id="LDXT01000081">
    <property type="protein sequence ID" value="KRT55264.1"/>
    <property type="molecule type" value="Genomic_DNA"/>
</dbReference>
<evidence type="ECO:0000313" key="5">
    <source>
        <dbReference type="Proteomes" id="UP000051634"/>
    </source>
</evidence>
<dbReference type="EMBL" id="LMXI01000230">
    <property type="protein sequence ID" value="KRT59022.1"/>
    <property type="molecule type" value="Genomic_DNA"/>
</dbReference>
<dbReference type="OrthoDB" id="7063044at2"/>
<dbReference type="SUPFAM" id="SSF141371">
    <property type="entry name" value="PilZ domain-like"/>
    <property type="match status" value="1"/>
</dbReference>
<dbReference type="Gene3D" id="2.40.10.220">
    <property type="entry name" value="predicted glycosyltransferase like domains"/>
    <property type="match status" value="1"/>
</dbReference>
<gene>
    <name evidence="2" type="ORF">Ga0074115_11622</name>
    <name evidence="3" type="ORF">Ga0076813_14647</name>
</gene>
<evidence type="ECO:0000259" key="1">
    <source>
        <dbReference type="Pfam" id="PF07238"/>
    </source>
</evidence>
<evidence type="ECO:0000313" key="2">
    <source>
        <dbReference type="EMBL" id="KRT55264.1"/>
    </source>
</evidence>
<evidence type="ECO:0000313" key="4">
    <source>
        <dbReference type="Proteomes" id="UP000051276"/>
    </source>
</evidence>
<keyword evidence="5" id="KW-1185">Reference proteome</keyword>
<dbReference type="Proteomes" id="UP000051276">
    <property type="component" value="Unassembled WGS sequence"/>
</dbReference>
<sequence>MTIEKRFNRRIPITFDVQIIHRNRCITAQADGISSTGITLRDKALTIPTGRLIEMSFNLGTHQWQVFGLVIWSTPEQIGIMFQFPQPELFETVFQLKSTLEKIRENRRAPVAAHSPPLLKPLLRPSV</sequence>
<dbReference type="Proteomes" id="UP000051634">
    <property type="component" value="Unassembled WGS sequence"/>
</dbReference>
<name>A0A0T5YX77_9GAMM</name>
<organism evidence="2 5">
    <name type="scientific">endosymbiont of Ridgeia piscesae</name>
    <dbReference type="NCBI Taxonomy" id="54398"/>
    <lineage>
        <taxon>Bacteria</taxon>
        <taxon>Pseudomonadati</taxon>
        <taxon>Pseudomonadota</taxon>
        <taxon>Gammaproteobacteria</taxon>
        <taxon>sulfur-oxidizing symbionts</taxon>
    </lineage>
</organism>
<dbReference type="GO" id="GO:0035438">
    <property type="term" value="F:cyclic-di-GMP binding"/>
    <property type="evidence" value="ECO:0007669"/>
    <property type="project" value="InterPro"/>
</dbReference>
<proteinExistence type="predicted"/>
<evidence type="ECO:0000313" key="3">
    <source>
        <dbReference type="EMBL" id="KRT59022.1"/>
    </source>
</evidence>
<feature type="domain" description="PilZ" evidence="1">
    <location>
        <begin position="4"/>
        <end position="91"/>
    </location>
</feature>
<dbReference type="InterPro" id="IPR009875">
    <property type="entry name" value="PilZ_domain"/>
</dbReference>
<protein>
    <submittedName>
        <fullName evidence="2 3">PilZ domain</fullName>
    </submittedName>
</protein>
<accession>A0A0T5YX77</accession>
<dbReference type="RefSeq" id="WP_057956790.1">
    <property type="nucleotide sequence ID" value="NZ_KQ556958.1"/>
</dbReference>
<dbReference type="AlphaFoldDB" id="A0A0T5YX77"/>
<comment type="caution">
    <text evidence="2">The sequence shown here is derived from an EMBL/GenBank/DDBJ whole genome shotgun (WGS) entry which is preliminary data.</text>
</comment>
<dbReference type="Pfam" id="PF07238">
    <property type="entry name" value="PilZ"/>
    <property type="match status" value="1"/>
</dbReference>
<reference evidence="4 5" key="1">
    <citation type="submission" date="2015-11" db="EMBL/GenBank/DDBJ databases">
        <title>The genome of Candidatus Endoriftia persephone in Ridgeia piscesae and population structure of the North Eastern Pacific vestimentiferan symbionts.</title>
        <authorList>
            <person name="Perez M."/>
            <person name="Juniper K.S."/>
        </authorList>
    </citation>
    <scope>NUCLEOTIDE SEQUENCE [LARGE SCALE GENOMIC DNA]</scope>
    <source>
        <strain evidence="3">Ind10</strain>
        <strain evidence="2">Ind11</strain>
    </source>
</reference>